<dbReference type="AlphaFoldDB" id="A0A0R1K1G2"/>
<feature type="domain" description="WxL Interacting Protein host binding" evidence="3">
    <location>
        <begin position="128"/>
        <end position="251"/>
    </location>
</feature>
<evidence type="ECO:0000259" key="3">
    <source>
        <dbReference type="Pfam" id="PF11797"/>
    </source>
</evidence>
<keyword evidence="1" id="KW-0812">Transmembrane</keyword>
<evidence type="ECO:0000259" key="2">
    <source>
        <dbReference type="Pfam" id="PF06030"/>
    </source>
</evidence>
<reference evidence="4 5" key="1">
    <citation type="journal article" date="2015" name="Genome Announc.">
        <title>Expanding the biotechnology potential of lactobacilli through comparative genomics of 213 strains and associated genera.</title>
        <authorList>
            <person name="Sun Z."/>
            <person name="Harris H.M."/>
            <person name="McCann A."/>
            <person name="Guo C."/>
            <person name="Argimon S."/>
            <person name="Zhang W."/>
            <person name="Yang X."/>
            <person name="Jeffery I.B."/>
            <person name="Cooney J.C."/>
            <person name="Kagawa T.F."/>
            <person name="Liu W."/>
            <person name="Song Y."/>
            <person name="Salvetti E."/>
            <person name="Wrobel A."/>
            <person name="Rasinkangas P."/>
            <person name="Parkhill J."/>
            <person name="Rea M.C."/>
            <person name="O'Sullivan O."/>
            <person name="Ritari J."/>
            <person name="Douillard F.P."/>
            <person name="Paul Ross R."/>
            <person name="Yang R."/>
            <person name="Briner A.E."/>
            <person name="Felis G.E."/>
            <person name="de Vos W.M."/>
            <person name="Barrangou R."/>
            <person name="Klaenhammer T.R."/>
            <person name="Caufield P.W."/>
            <person name="Cui Y."/>
            <person name="Zhang H."/>
            <person name="O'Toole P.W."/>
        </authorList>
    </citation>
    <scope>NUCLEOTIDE SEQUENCE [LARGE SCALE GENOMIC DNA]</scope>
    <source>
        <strain evidence="4 5">JCM 17158</strain>
    </source>
</reference>
<protein>
    <submittedName>
        <fullName evidence="4">Uncharacterized protein</fullName>
    </submittedName>
</protein>
<evidence type="ECO:0000313" key="5">
    <source>
        <dbReference type="Proteomes" id="UP000051804"/>
    </source>
</evidence>
<keyword evidence="1" id="KW-1133">Transmembrane helix</keyword>
<dbReference type="Pfam" id="PF11797">
    <property type="entry name" value="WxLIP_HBD"/>
    <property type="match status" value="1"/>
</dbReference>
<dbReference type="InterPro" id="IPR021759">
    <property type="entry name" value="WxLIP_HBD"/>
</dbReference>
<dbReference type="EMBL" id="AZDJ01000003">
    <property type="protein sequence ID" value="KRK74002.1"/>
    <property type="molecule type" value="Genomic_DNA"/>
</dbReference>
<dbReference type="PATRIC" id="fig|1291734.4.peg.1886"/>
<feature type="domain" description="WxL Interacting Protein peptidoglycan binding" evidence="2">
    <location>
        <begin position="7"/>
        <end position="111"/>
    </location>
</feature>
<dbReference type="InterPro" id="IPR010317">
    <property type="entry name" value="WxLIP_PGBD"/>
</dbReference>
<feature type="transmembrane region" description="Helical" evidence="1">
    <location>
        <begin position="267"/>
        <end position="289"/>
    </location>
</feature>
<keyword evidence="1" id="KW-0472">Membrane</keyword>
<gene>
    <name evidence="4" type="ORF">FD02_GL001836</name>
</gene>
<accession>A0A0R1K1G2</accession>
<sequence>MLPSDNAATKGYFDLTLPAGTKRTLQLRLHNEATTAQTLVVTPTNAVTGTNGVITYPNGLEANGPAHPTFGSVLTQPLAQNVHLAAGATKTVSYTMTVPKFRGLILGAFAVNSQTAKTKGAKRGGLVNLAQYLIGVSLHGTPATVTPQIKLPQVRYSDKQNRPQLTARINNDQPALIGKVTLLARVYRGQRRVTARRFTGMNFAPANRFWVTLPLDMKSGLSAGRYRLVLTVHGDNGHWRLAHGFTVSGAAGRRALVHRLRLNWQQLLWWAIDALAAVIVVGFLIRQLWRFARRKQR</sequence>
<evidence type="ECO:0000313" key="4">
    <source>
        <dbReference type="EMBL" id="KRK74002.1"/>
    </source>
</evidence>
<keyword evidence="5" id="KW-1185">Reference proteome</keyword>
<dbReference type="Proteomes" id="UP000051804">
    <property type="component" value="Unassembled WGS sequence"/>
</dbReference>
<comment type="caution">
    <text evidence="4">The sequence shown here is derived from an EMBL/GenBank/DDBJ whole genome shotgun (WGS) entry which is preliminary data.</text>
</comment>
<organism evidence="4 5">
    <name type="scientific">Lacticaseibacillus nasuensis JCM 17158</name>
    <dbReference type="NCBI Taxonomy" id="1291734"/>
    <lineage>
        <taxon>Bacteria</taxon>
        <taxon>Bacillati</taxon>
        <taxon>Bacillota</taxon>
        <taxon>Bacilli</taxon>
        <taxon>Lactobacillales</taxon>
        <taxon>Lactobacillaceae</taxon>
        <taxon>Lacticaseibacillus</taxon>
    </lineage>
</organism>
<evidence type="ECO:0000256" key="1">
    <source>
        <dbReference type="SAM" id="Phobius"/>
    </source>
</evidence>
<name>A0A0R1K1G2_9LACO</name>
<proteinExistence type="predicted"/>
<dbReference type="STRING" id="1291734.FD02_GL001836"/>
<dbReference type="Pfam" id="PF06030">
    <property type="entry name" value="WxLIP_PGBD"/>
    <property type="match status" value="1"/>
</dbReference>